<protein>
    <recommendedName>
        <fullName evidence="3">FAD-binding domain-containing protein</fullName>
    </recommendedName>
</protein>
<comment type="caution">
    <text evidence="1">The sequence shown here is derived from an EMBL/GenBank/DDBJ whole genome shotgun (WGS) entry which is preliminary data.</text>
</comment>
<accession>A0A1V2ETQ7</accession>
<keyword evidence="2" id="KW-1185">Reference proteome</keyword>
<reference evidence="1 2" key="1">
    <citation type="submission" date="2016-11" db="EMBL/GenBank/DDBJ databases">
        <title>Genome sequence of Sphingomonas jeddahensis G39.</title>
        <authorList>
            <person name="Poehlein A."/>
            <person name="Wuebbeler J.H."/>
            <person name="Steinbuechel A."/>
            <person name="Daniel R."/>
        </authorList>
    </citation>
    <scope>NUCLEOTIDE SEQUENCE [LARGE SCALE GENOMIC DNA]</scope>
    <source>
        <strain evidence="1 2">G39</strain>
    </source>
</reference>
<dbReference type="AlphaFoldDB" id="A0A1V2ETQ7"/>
<proteinExistence type="predicted"/>
<evidence type="ECO:0008006" key="3">
    <source>
        <dbReference type="Google" id="ProtNLM"/>
    </source>
</evidence>
<sequence>MPHLLVERTRETGDALCGGFMSWHMLGMLKRLGVAPETLNAETVMRVRLVTRDAVAEAPLPSPARAVSRRRLDTVLLAAAASAGAVIERGLGVRGVADGVARLDDGACVRADALFLASGKHDTRGLARPPEARGEDPTLGLRVRLAPGRALERLVGDAIELHLMKGGYAGLVRQEDGSGNLCMAVRRSRLQAAGTPERLLDMLAGEQPALGERLALRAPNSLVDAVANVPYGWRATASTAGIFRLGDQAGVIPSLAGEGMAIALASALAATDAYRAGGPGAAVSFQQQFAARLQRPIGIAAAAWHAGERPWLASLAMRLAHLSPTLLPLLARATRV</sequence>
<dbReference type="EMBL" id="MPSB01000006">
    <property type="protein sequence ID" value="ONF96056.1"/>
    <property type="molecule type" value="Genomic_DNA"/>
</dbReference>
<name>A0A1V2ETQ7_9SPHN</name>
<dbReference type="Gene3D" id="3.50.50.60">
    <property type="entry name" value="FAD/NAD(P)-binding domain"/>
    <property type="match status" value="1"/>
</dbReference>
<gene>
    <name evidence="1" type="ORF">SPHI_16700</name>
</gene>
<evidence type="ECO:0000313" key="1">
    <source>
        <dbReference type="EMBL" id="ONF96056.1"/>
    </source>
</evidence>
<organism evidence="1 2">
    <name type="scientific">Sphingomonas jeddahensis</name>
    <dbReference type="NCBI Taxonomy" id="1915074"/>
    <lineage>
        <taxon>Bacteria</taxon>
        <taxon>Pseudomonadati</taxon>
        <taxon>Pseudomonadota</taxon>
        <taxon>Alphaproteobacteria</taxon>
        <taxon>Sphingomonadales</taxon>
        <taxon>Sphingomonadaceae</taxon>
        <taxon>Sphingomonas</taxon>
    </lineage>
</organism>
<evidence type="ECO:0000313" key="2">
    <source>
        <dbReference type="Proteomes" id="UP000188729"/>
    </source>
</evidence>
<dbReference type="STRING" id="1915074.SPHI_16700"/>
<dbReference type="InterPro" id="IPR036188">
    <property type="entry name" value="FAD/NAD-bd_sf"/>
</dbReference>
<dbReference type="Proteomes" id="UP000188729">
    <property type="component" value="Unassembled WGS sequence"/>
</dbReference>
<dbReference type="SUPFAM" id="SSF51905">
    <property type="entry name" value="FAD/NAD(P)-binding domain"/>
    <property type="match status" value="1"/>
</dbReference>